<sequence length="142" mass="15485">VLADCGRQRALHAANGVGDERKPTNLLQEFNDLGLGCVLGNVVDDNSASDSLQRIVLFRRVRTPDDWWSLRHASAALQQTRQLQLLHGHQGEVAGGGCGRCRSMVGGYGRGSGLSGRTLFATRMFLLLSHRLLQYDGKGARK</sequence>
<organism evidence="1 2">
    <name type="scientific">Pristionchus fissidentatus</name>
    <dbReference type="NCBI Taxonomy" id="1538716"/>
    <lineage>
        <taxon>Eukaryota</taxon>
        <taxon>Metazoa</taxon>
        <taxon>Ecdysozoa</taxon>
        <taxon>Nematoda</taxon>
        <taxon>Chromadorea</taxon>
        <taxon>Rhabditida</taxon>
        <taxon>Rhabditina</taxon>
        <taxon>Diplogasteromorpha</taxon>
        <taxon>Diplogasteroidea</taxon>
        <taxon>Neodiplogasteridae</taxon>
        <taxon>Pristionchus</taxon>
    </lineage>
</organism>
<accession>A0AAV5WHD2</accession>
<protein>
    <submittedName>
        <fullName evidence="1">Uncharacterized protein</fullName>
    </submittedName>
</protein>
<evidence type="ECO:0000313" key="1">
    <source>
        <dbReference type="EMBL" id="GMT30068.1"/>
    </source>
</evidence>
<keyword evidence="2" id="KW-1185">Reference proteome</keyword>
<feature type="non-terminal residue" evidence="1">
    <location>
        <position position="142"/>
    </location>
</feature>
<feature type="non-terminal residue" evidence="1">
    <location>
        <position position="1"/>
    </location>
</feature>
<dbReference type="Proteomes" id="UP001432322">
    <property type="component" value="Unassembled WGS sequence"/>
</dbReference>
<reference evidence="1" key="1">
    <citation type="submission" date="2023-10" db="EMBL/GenBank/DDBJ databases">
        <title>Genome assembly of Pristionchus species.</title>
        <authorList>
            <person name="Yoshida K."/>
            <person name="Sommer R.J."/>
        </authorList>
    </citation>
    <scope>NUCLEOTIDE SEQUENCE</scope>
    <source>
        <strain evidence="1">RS5133</strain>
    </source>
</reference>
<dbReference type="EMBL" id="BTSY01000005">
    <property type="protein sequence ID" value="GMT30068.1"/>
    <property type="molecule type" value="Genomic_DNA"/>
</dbReference>
<proteinExistence type="predicted"/>
<dbReference type="AlphaFoldDB" id="A0AAV5WHD2"/>
<name>A0AAV5WHD2_9BILA</name>
<comment type="caution">
    <text evidence="1">The sequence shown here is derived from an EMBL/GenBank/DDBJ whole genome shotgun (WGS) entry which is preliminary data.</text>
</comment>
<gene>
    <name evidence="1" type="ORF">PFISCL1PPCAC_21365</name>
</gene>
<evidence type="ECO:0000313" key="2">
    <source>
        <dbReference type="Proteomes" id="UP001432322"/>
    </source>
</evidence>